<dbReference type="Proteomes" id="UP000480763">
    <property type="component" value="Unassembled WGS sequence"/>
</dbReference>
<feature type="region of interest" description="Disordered" evidence="1">
    <location>
        <begin position="88"/>
        <end position="116"/>
    </location>
</feature>
<dbReference type="AlphaFoldDB" id="A0A6L8M898"/>
<proteinExistence type="predicted"/>
<name>A0A6L8M898_ACIBA</name>
<protein>
    <submittedName>
        <fullName evidence="2">Phage morphogenesis protein</fullName>
    </submittedName>
</protein>
<reference evidence="2 3" key="1">
    <citation type="journal article" date="2017" name="Ann. Clin. Microbiol. Antimicrob.">
        <title>New eight genes identified at the clinical multidrug-resistant Acinetobacter baumannii DMS06669 strain in a Vietnam hospital.</title>
        <authorList>
            <person name="Si-Tuan N."/>
            <person name="Ngoc H.M."/>
            <person name="Hang P.T.T."/>
            <person name="Nguyen C."/>
            <person name="Van P.H."/>
            <person name="Huong N.T."/>
        </authorList>
    </citation>
    <scope>NUCLEOTIDE SEQUENCE [LARGE SCALE GENOMIC DNA]</scope>
    <source>
        <strain evidence="2 3">DMS06669</strain>
    </source>
</reference>
<evidence type="ECO:0000256" key="1">
    <source>
        <dbReference type="SAM" id="MobiDB-lite"/>
    </source>
</evidence>
<organism evidence="2 3">
    <name type="scientific">Acinetobacter baumannii</name>
    <dbReference type="NCBI Taxonomy" id="470"/>
    <lineage>
        <taxon>Bacteria</taxon>
        <taxon>Pseudomonadati</taxon>
        <taxon>Pseudomonadota</taxon>
        <taxon>Gammaproteobacteria</taxon>
        <taxon>Moraxellales</taxon>
        <taxon>Moraxellaceae</taxon>
        <taxon>Acinetobacter</taxon>
        <taxon>Acinetobacter calcoaceticus/baumannii complex</taxon>
    </lineage>
</organism>
<dbReference type="RefSeq" id="WP_000151297.1">
    <property type="nucleotide sequence ID" value="NZ_AP031578.1"/>
</dbReference>
<dbReference type="Pfam" id="PF05069">
    <property type="entry name" value="Phage_tail_S"/>
    <property type="match status" value="1"/>
</dbReference>
<dbReference type="EMBL" id="WWCH01000001">
    <property type="protein sequence ID" value="MYM78744.1"/>
    <property type="molecule type" value="Genomic_DNA"/>
</dbReference>
<evidence type="ECO:0000313" key="2">
    <source>
        <dbReference type="EMBL" id="MYM78744.1"/>
    </source>
</evidence>
<gene>
    <name evidence="2" type="ORF">GSE42_12485</name>
</gene>
<evidence type="ECO:0000313" key="3">
    <source>
        <dbReference type="Proteomes" id="UP000480763"/>
    </source>
</evidence>
<comment type="caution">
    <text evidence="2">The sequence shown here is derived from an EMBL/GenBank/DDBJ whole genome shotgun (WGS) entry which is preliminary data.</text>
</comment>
<dbReference type="InterPro" id="IPR006522">
    <property type="entry name" value="Phage_virion_morphogenesis"/>
</dbReference>
<sequence>MTIELGNRELRTRLTRVAEAMLDTSPLGHSIANSFLTVTEDNFDSEGRPAWAGLSPVTLARRKSGKILFQSGQLRRSITTRVSDNEVEIGTNDPKAPTQHFGAKQGQYGKSSRNGPLPWGDIPARPFLPMDEQGNLQHEAELAIFDDVDHYWHQIFNF</sequence>
<accession>A0A6L8M898</accession>